<comment type="caution">
    <text evidence="2">The sequence shown here is derived from an EMBL/GenBank/DDBJ whole genome shotgun (WGS) entry which is preliminary data.</text>
</comment>
<feature type="region of interest" description="Disordered" evidence="1">
    <location>
        <begin position="340"/>
        <end position="363"/>
    </location>
</feature>
<sequence length="363" mass="38945">MACHFPSSAASLRSHGDGHMPGQIALRLKRRHAAHPRCRDRLSERIVGHVPCGIDAFDAGRGRIGSGPEIAVVLEFQLALEELGRRRMTDGDENAVDRHFGDGAGARIAQASAGHRWRHRRLGRGAGDFGNFGIPKNLDVCLGKQAFLQDLFRAEGIAAMHHGHRFGDVGQIERFLDGAVAAADHDHVLVAIEEAVAGGAGGNAEALKMLFALDAEPLRLGASGYDERIGGPDLAAVGAGDEGALIGIDLGHKVVDDLGADMLGLLQHLLHQPRPLNGIGKARIVFDIRGNHQLAALFQAGDQNRLQHRASGIDSGRITGWAGADDEYLRVAGRHSQSFQFSERETAASNAQSRRFRDPPLHL</sequence>
<evidence type="ECO:0000256" key="1">
    <source>
        <dbReference type="SAM" id="MobiDB-lite"/>
    </source>
</evidence>
<proteinExistence type="predicted"/>
<accession>N6UCK5</accession>
<evidence type="ECO:0000313" key="3">
    <source>
        <dbReference type="Proteomes" id="UP000012429"/>
    </source>
</evidence>
<dbReference type="STRING" id="363754.RHSP_48695"/>
<feature type="compositionally biased region" description="Polar residues" evidence="1">
    <location>
        <begin position="340"/>
        <end position="353"/>
    </location>
</feature>
<organism evidence="2 3">
    <name type="scientific">Rhizobium freirei PRF 81</name>
    <dbReference type="NCBI Taxonomy" id="363754"/>
    <lineage>
        <taxon>Bacteria</taxon>
        <taxon>Pseudomonadati</taxon>
        <taxon>Pseudomonadota</taxon>
        <taxon>Alphaproteobacteria</taxon>
        <taxon>Hyphomicrobiales</taxon>
        <taxon>Rhizobiaceae</taxon>
        <taxon>Rhizobium/Agrobacterium group</taxon>
        <taxon>Rhizobium</taxon>
    </lineage>
</organism>
<dbReference type="AntiFam" id="ANF00233">
    <property type="entry name" value="Shadow ORF (opposite trxB)"/>
</dbReference>
<evidence type="ECO:0000313" key="2">
    <source>
        <dbReference type="EMBL" id="ENN87883.1"/>
    </source>
</evidence>
<name>N6UCK5_9HYPH</name>
<keyword evidence="3" id="KW-1185">Reference proteome</keyword>
<dbReference type="AlphaFoldDB" id="N6UCK5"/>
<protein>
    <submittedName>
        <fullName evidence="2">Uncharacterized protein</fullName>
    </submittedName>
</protein>
<dbReference type="EMBL" id="AQHN01000055">
    <property type="protein sequence ID" value="ENN87883.1"/>
    <property type="molecule type" value="Genomic_DNA"/>
</dbReference>
<gene>
    <name evidence="2" type="ORF">RHSP_48695</name>
</gene>
<reference evidence="2 3" key="1">
    <citation type="journal article" date="2012" name="BMC Genomics">
        <title>Genomic basis of broad host range and environmental adaptability of Rhizobium tropici CIAT 899 and Rhizobium sp. PRF 81 which are used in inoculants for common bean (Phaseolus vulgaris L.).</title>
        <authorList>
            <person name="Ormeno-Orrillo E."/>
            <person name="Menna P."/>
            <person name="Almeida L.G."/>
            <person name="Ollero F.J."/>
            <person name="Nicolas M.F."/>
            <person name="Pains Rodrigues E."/>
            <person name="Shigueyoshi Nakatani A."/>
            <person name="Silva Batista J.S."/>
            <person name="Oliveira Chueire L.M."/>
            <person name="Souza R.C."/>
            <person name="Ribeiro Vasconcelos A.T."/>
            <person name="Megias M."/>
            <person name="Hungria M."/>
            <person name="Martinez-Romero E."/>
        </authorList>
    </citation>
    <scope>NUCLEOTIDE SEQUENCE [LARGE SCALE GENOMIC DNA]</scope>
    <source>
        <strain evidence="2 3">PRF 81</strain>
    </source>
</reference>
<dbReference type="Proteomes" id="UP000012429">
    <property type="component" value="Unassembled WGS sequence"/>
</dbReference>